<gene>
    <name evidence="2" type="ORF">C3920_00720</name>
    <name evidence="3" type="ORF">CFR71_08470</name>
</gene>
<comment type="caution">
    <text evidence="3">The sequence shown here is derived from an EMBL/GenBank/DDBJ whole genome shotgun (WGS) entry which is preliminary data.</text>
</comment>
<accession>A0A318Q7E3</accession>
<dbReference type="Proteomes" id="UP000248116">
    <property type="component" value="Unassembled WGS sequence"/>
</dbReference>
<dbReference type="EMBL" id="NOXG01000007">
    <property type="protein sequence ID" value="PYD75596.1"/>
    <property type="molecule type" value="Genomic_DNA"/>
</dbReference>
<dbReference type="EMBL" id="PRCW01000008">
    <property type="protein sequence ID" value="PYD49187.1"/>
    <property type="molecule type" value="Genomic_DNA"/>
</dbReference>
<protein>
    <recommendedName>
        <fullName evidence="6">Entericidin</fullName>
    </recommendedName>
</protein>
<dbReference type="Proteomes" id="UP000247609">
    <property type="component" value="Unassembled WGS sequence"/>
</dbReference>
<feature type="compositionally biased region" description="Basic and acidic residues" evidence="1">
    <location>
        <begin position="46"/>
        <end position="55"/>
    </location>
</feature>
<evidence type="ECO:0000313" key="2">
    <source>
        <dbReference type="EMBL" id="PYD49187.1"/>
    </source>
</evidence>
<name>A0A318Q7E3_9PROT</name>
<sequence>MTLLTLSLTLACTGLAGCKRHHETAGEKVDHFGNKVQDTLDPPKGPAEKAGRSLDRATGND</sequence>
<feature type="region of interest" description="Disordered" evidence="1">
    <location>
        <begin position="25"/>
        <end position="61"/>
    </location>
</feature>
<evidence type="ECO:0000256" key="1">
    <source>
        <dbReference type="SAM" id="MobiDB-lite"/>
    </source>
</evidence>
<evidence type="ECO:0008006" key="6">
    <source>
        <dbReference type="Google" id="ProtNLM"/>
    </source>
</evidence>
<dbReference type="AlphaFoldDB" id="A0A318Q7E3"/>
<reference evidence="2 5" key="2">
    <citation type="submission" date="2018-02" db="EMBL/GenBank/DDBJ databases">
        <authorList>
            <person name="Skraban J."/>
            <person name="Trcek J."/>
        </authorList>
    </citation>
    <scope>NUCLEOTIDE SEQUENCE [LARGE SCALE GENOMIC DNA]</scope>
    <source>
        <strain evidence="2 5">AV446</strain>
    </source>
</reference>
<evidence type="ECO:0000313" key="5">
    <source>
        <dbReference type="Proteomes" id="UP000248116"/>
    </source>
</evidence>
<reference evidence="3 4" key="1">
    <citation type="submission" date="2017-07" db="EMBL/GenBank/DDBJ databases">
        <title>A draft genome sequence of Komagataeibacter sp. T5K1.</title>
        <authorList>
            <person name="Skraban J."/>
            <person name="Cleenwerck I."/>
            <person name="Vandamme P."/>
            <person name="Trcek J."/>
        </authorList>
    </citation>
    <scope>NUCLEOTIDE SEQUENCE [LARGE SCALE GENOMIC DNA]</scope>
    <source>
        <strain evidence="3 4">T5K1</strain>
    </source>
</reference>
<proteinExistence type="predicted"/>
<evidence type="ECO:0000313" key="4">
    <source>
        <dbReference type="Proteomes" id="UP000247609"/>
    </source>
</evidence>
<evidence type="ECO:0000313" key="3">
    <source>
        <dbReference type="EMBL" id="PYD75596.1"/>
    </source>
</evidence>
<keyword evidence="5" id="KW-1185">Reference proteome</keyword>
<organism evidence="3 4">
    <name type="scientific">Novacetimonas pomaceti</name>
    <dbReference type="NCBI Taxonomy" id="2021998"/>
    <lineage>
        <taxon>Bacteria</taxon>
        <taxon>Pseudomonadati</taxon>
        <taxon>Pseudomonadota</taxon>
        <taxon>Alphaproteobacteria</taxon>
        <taxon>Acetobacterales</taxon>
        <taxon>Acetobacteraceae</taxon>
        <taxon>Novacetimonas</taxon>
    </lineage>
</organism>